<comment type="caution">
    <text evidence="1">The sequence shown here is derived from an EMBL/GenBank/DDBJ whole genome shotgun (WGS) entry which is preliminary data.</text>
</comment>
<name>A0A5U6CGZ5_SALER</name>
<dbReference type="EMBL" id="AAGQIV010000017">
    <property type="protein sequence ID" value="EBQ8522473.1"/>
    <property type="molecule type" value="Genomic_DNA"/>
</dbReference>
<reference evidence="1" key="1">
    <citation type="submission" date="2018-07" db="EMBL/GenBank/DDBJ databases">
        <authorList>
            <consortium name="PulseNet: The National Subtyping Network for Foodborne Disease Surveillance"/>
            <person name="Tarr C.L."/>
            <person name="Trees E."/>
            <person name="Katz L.S."/>
            <person name="Carleton-Romer H.A."/>
            <person name="Stroika S."/>
            <person name="Kucerova Z."/>
            <person name="Roache K.F."/>
            <person name="Sabol A.L."/>
            <person name="Besser J."/>
            <person name="Gerner-Smidt P."/>
        </authorList>
    </citation>
    <scope>NUCLEOTIDE SEQUENCE</scope>
    <source>
        <strain evidence="1">PNUSAS009347</strain>
    </source>
</reference>
<gene>
    <name evidence="1" type="ORF">B6G93_10920</name>
</gene>
<proteinExistence type="predicted"/>
<sequence>MSYSIFVSYPNGAKSHKLRTTKRRLVESQLENILSEPEILSLADRVVIQFGGHDILNVPASTPPEVVIKTVRWPAPGCRIKVENPMVTSLYMPKAFHDWLVAQGGGKASRGLRVLVEKADIPELKNAWRQ</sequence>
<accession>A0A5U6CGZ5</accession>
<organism evidence="1">
    <name type="scientific">Salmonella enterica</name>
    <name type="common">Salmonella choleraesuis</name>
    <dbReference type="NCBI Taxonomy" id="28901"/>
    <lineage>
        <taxon>Bacteria</taxon>
        <taxon>Pseudomonadati</taxon>
        <taxon>Pseudomonadota</taxon>
        <taxon>Gammaproteobacteria</taxon>
        <taxon>Enterobacterales</taxon>
        <taxon>Enterobacteriaceae</taxon>
        <taxon>Salmonella</taxon>
    </lineage>
</organism>
<dbReference type="RefSeq" id="WP_064198771.1">
    <property type="nucleotide sequence ID" value="NZ_JAILUG010000021.1"/>
</dbReference>
<evidence type="ECO:0000313" key="1">
    <source>
        <dbReference type="EMBL" id="EBQ8522473.1"/>
    </source>
</evidence>
<dbReference type="AlphaFoldDB" id="A0A5U6CGZ5"/>
<protein>
    <submittedName>
        <fullName evidence="1">Uncharacterized protein</fullName>
    </submittedName>
</protein>